<keyword evidence="2" id="KW-1185">Reference proteome</keyword>
<protein>
    <submittedName>
        <fullName evidence="1">Uncharacterized protein</fullName>
    </submittedName>
</protein>
<gene>
    <name evidence="1" type="ORF">SAMN05192546_11151</name>
</gene>
<dbReference type="AlphaFoldDB" id="A0A1H3QZU7"/>
<dbReference type="RefSeq" id="WP_093315326.1">
    <property type="nucleotide sequence ID" value="NZ_FNPV01000011.1"/>
</dbReference>
<organism evidence="1 2">
    <name type="scientific">Tindallia californiensis</name>
    <dbReference type="NCBI Taxonomy" id="159292"/>
    <lineage>
        <taxon>Bacteria</taxon>
        <taxon>Bacillati</taxon>
        <taxon>Bacillota</taxon>
        <taxon>Clostridia</taxon>
        <taxon>Peptostreptococcales</taxon>
        <taxon>Tindalliaceae</taxon>
        <taxon>Tindallia</taxon>
    </lineage>
</organism>
<evidence type="ECO:0000313" key="1">
    <source>
        <dbReference type="EMBL" id="SDZ18876.1"/>
    </source>
</evidence>
<sequence>MENEKHTQNDNTAASDSLKNLIDFKKFSISQFNYLLETLNQENENDGVKIHNSIILLTNFGMVYCSPTSFNVDEDRQSNTSTEENQTVLSRKMLELRNKNLELELDENPNLRVQNVASVITLKNVKLRPFASHAEEIPLPELILFTEHICGIAYGEIKKT</sequence>
<dbReference type="STRING" id="159292.SAMN05192546_11151"/>
<dbReference type="OrthoDB" id="2891796at2"/>
<proteinExistence type="predicted"/>
<dbReference type="EMBL" id="FNPV01000011">
    <property type="protein sequence ID" value="SDZ18876.1"/>
    <property type="molecule type" value="Genomic_DNA"/>
</dbReference>
<name>A0A1H3QZU7_9FIRM</name>
<dbReference type="Proteomes" id="UP000199230">
    <property type="component" value="Unassembled WGS sequence"/>
</dbReference>
<reference evidence="1 2" key="1">
    <citation type="submission" date="2016-10" db="EMBL/GenBank/DDBJ databases">
        <authorList>
            <person name="de Groot N.N."/>
        </authorList>
    </citation>
    <scope>NUCLEOTIDE SEQUENCE [LARGE SCALE GENOMIC DNA]</scope>
    <source>
        <strain evidence="1 2">APO</strain>
    </source>
</reference>
<evidence type="ECO:0000313" key="2">
    <source>
        <dbReference type="Proteomes" id="UP000199230"/>
    </source>
</evidence>
<accession>A0A1H3QZU7</accession>